<dbReference type="Pfam" id="PF11744">
    <property type="entry name" value="ALMT"/>
    <property type="match status" value="1"/>
</dbReference>
<feature type="transmembrane region" description="Helical" evidence="9">
    <location>
        <begin position="48"/>
        <end position="67"/>
    </location>
</feature>
<evidence type="ECO:0000256" key="1">
    <source>
        <dbReference type="ARBA" id="ARBA00004141"/>
    </source>
</evidence>
<keyword evidence="4 9" id="KW-0812">Transmembrane</keyword>
<feature type="transmembrane region" description="Helical" evidence="9">
    <location>
        <begin position="73"/>
        <end position="93"/>
    </location>
</feature>
<dbReference type="PANTHER" id="PTHR31086">
    <property type="entry name" value="ALUMINUM-ACTIVATED MALATE TRANSPORTER 10"/>
    <property type="match status" value="1"/>
</dbReference>
<dbReference type="GO" id="GO:0015743">
    <property type="term" value="P:malate transport"/>
    <property type="evidence" value="ECO:0007669"/>
    <property type="project" value="InterPro"/>
</dbReference>
<reference evidence="10" key="1">
    <citation type="submission" date="2023-02" db="EMBL/GenBank/DDBJ databases">
        <title>Genome of toxic invasive species Heracleum sosnowskyi carries increased number of genes despite the absence of recent whole-genome duplications.</title>
        <authorList>
            <person name="Schelkunov M."/>
            <person name="Shtratnikova V."/>
            <person name="Makarenko M."/>
            <person name="Klepikova A."/>
            <person name="Omelchenko D."/>
            <person name="Novikova G."/>
            <person name="Obukhova E."/>
            <person name="Bogdanov V."/>
            <person name="Penin A."/>
            <person name="Logacheva M."/>
        </authorList>
    </citation>
    <scope>NUCLEOTIDE SEQUENCE</scope>
    <source>
        <strain evidence="10">Hsosn_3</strain>
        <tissue evidence="10">Leaf</tissue>
    </source>
</reference>
<feature type="transmembrane region" description="Helical" evidence="9">
    <location>
        <begin position="189"/>
        <end position="210"/>
    </location>
</feature>
<keyword evidence="3" id="KW-0813">Transport</keyword>
<comment type="caution">
    <text evidence="10">The sequence shown here is derived from an EMBL/GenBank/DDBJ whole genome shotgun (WGS) entry which is preliminary data.</text>
</comment>
<keyword evidence="8" id="KW-0407">Ion channel</keyword>
<gene>
    <name evidence="10" type="ORF">POM88_013501</name>
</gene>
<evidence type="ECO:0000313" key="10">
    <source>
        <dbReference type="EMBL" id="KAK1394445.1"/>
    </source>
</evidence>
<comment type="subcellular location">
    <subcellularLocation>
        <location evidence="1">Membrane</location>
        <topology evidence="1">Multi-pass membrane protein</topology>
    </subcellularLocation>
</comment>
<evidence type="ECO:0000256" key="7">
    <source>
        <dbReference type="ARBA" id="ARBA00023136"/>
    </source>
</evidence>
<evidence type="ECO:0000256" key="2">
    <source>
        <dbReference type="ARBA" id="ARBA00007079"/>
    </source>
</evidence>
<dbReference type="GO" id="GO:0034220">
    <property type="term" value="P:monoatomic ion transmembrane transport"/>
    <property type="evidence" value="ECO:0007669"/>
    <property type="project" value="UniProtKB-KW"/>
</dbReference>
<evidence type="ECO:0000313" key="11">
    <source>
        <dbReference type="Proteomes" id="UP001237642"/>
    </source>
</evidence>
<evidence type="ECO:0000256" key="4">
    <source>
        <dbReference type="ARBA" id="ARBA00022692"/>
    </source>
</evidence>
<evidence type="ECO:0000256" key="3">
    <source>
        <dbReference type="ARBA" id="ARBA00022448"/>
    </source>
</evidence>
<feature type="transmembrane region" description="Helical" evidence="9">
    <location>
        <begin position="105"/>
        <end position="125"/>
    </location>
</feature>
<dbReference type="GO" id="GO:0016020">
    <property type="term" value="C:membrane"/>
    <property type="evidence" value="ECO:0007669"/>
    <property type="project" value="UniProtKB-SubCell"/>
</dbReference>
<evidence type="ECO:0000256" key="8">
    <source>
        <dbReference type="ARBA" id="ARBA00023303"/>
    </source>
</evidence>
<dbReference type="AlphaFoldDB" id="A0AAD8IYP5"/>
<dbReference type="EMBL" id="JAUIZM010000003">
    <property type="protein sequence ID" value="KAK1394445.1"/>
    <property type="molecule type" value="Genomic_DNA"/>
</dbReference>
<reference evidence="10" key="2">
    <citation type="submission" date="2023-05" db="EMBL/GenBank/DDBJ databases">
        <authorList>
            <person name="Schelkunov M.I."/>
        </authorList>
    </citation>
    <scope>NUCLEOTIDE SEQUENCE</scope>
    <source>
        <strain evidence="10">Hsosn_3</strain>
        <tissue evidence="10">Leaf</tissue>
    </source>
</reference>
<accession>A0AAD8IYP5</accession>
<keyword evidence="6" id="KW-0406">Ion transport</keyword>
<evidence type="ECO:0000256" key="9">
    <source>
        <dbReference type="SAM" id="Phobius"/>
    </source>
</evidence>
<comment type="similarity">
    <text evidence="2">Belongs to the aromatic acid exporter (TC 2.A.85) family.</text>
</comment>
<evidence type="ECO:0000256" key="5">
    <source>
        <dbReference type="ARBA" id="ARBA00022989"/>
    </source>
</evidence>
<protein>
    <submittedName>
        <fullName evidence="10">Aluminum-activated malate transporter 2</fullName>
    </submittedName>
</protein>
<dbReference type="InterPro" id="IPR020966">
    <property type="entry name" value="ALMT"/>
</dbReference>
<name>A0AAD8IYP5_9APIA</name>
<keyword evidence="11" id="KW-1185">Reference proteome</keyword>
<proteinExistence type="inferred from homology"/>
<dbReference type="Proteomes" id="UP001237642">
    <property type="component" value="Unassembled WGS sequence"/>
</dbReference>
<keyword evidence="5 9" id="KW-1133">Transmembrane helix</keyword>
<feature type="transmembrane region" description="Helical" evidence="9">
    <location>
        <begin position="131"/>
        <end position="150"/>
    </location>
</feature>
<organism evidence="10 11">
    <name type="scientific">Heracleum sosnowskyi</name>
    <dbReference type="NCBI Taxonomy" id="360622"/>
    <lineage>
        <taxon>Eukaryota</taxon>
        <taxon>Viridiplantae</taxon>
        <taxon>Streptophyta</taxon>
        <taxon>Embryophyta</taxon>
        <taxon>Tracheophyta</taxon>
        <taxon>Spermatophyta</taxon>
        <taxon>Magnoliopsida</taxon>
        <taxon>eudicotyledons</taxon>
        <taxon>Gunneridae</taxon>
        <taxon>Pentapetalae</taxon>
        <taxon>asterids</taxon>
        <taxon>campanulids</taxon>
        <taxon>Apiales</taxon>
        <taxon>Apiaceae</taxon>
        <taxon>Apioideae</taxon>
        <taxon>apioid superclade</taxon>
        <taxon>Tordylieae</taxon>
        <taxon>Tordyliinae</taxon>
        <taxon>Heracleum</taxon>
    </lineage>
</organism>
<feature type="transmembrane region" description="Helical" evidence="9">
    <location>
        <begin position="157"/>
        <end position="177"/>
    </location>
</feature>
<sequence length="452" mass="49910">MADVNEQVTGPFGRAWSWFKALPVNVWSKIADTGSKAKKLGEDDPRRVIHSCKVGLAITIVSLFYYFNPLYDGFGVSAMWAVLTVVVVFEFSVGATLGKGVNRAIATLVAGSLGVGAHHLAVLPGQKAEPFIIGISVFLVASVFTFARFFPKMKARYDYGLVIFILTFCLISVSGYRDDEVIDMAHKRMSTIFIGGATSILVCILIYPAWAGDDLHKQLATNMEKLATFLEGFGDEFFKTSDNGIVEDKKASLQAYKSVLNTKGTEETLANFAKWEPRHGRFRYRHPWDQYLKLGAHIRQCAYSIEALNGYLNSDNQIPYEIREKVQQHCKKMSTECSLALKQLALSIRTMTRSSAADCHILKAKNAAKSLKSSLKTGLWVNTDLLQIIPAVTVASLLVEVVTCNVNLAESVHDLATLAHFKVTRASNHHQPRVIHRGTSNLSAHHAVTIDG</sequence>
<evidence type="ECO:0000256" key="6">
    <source>
        <dbReference type="ARBA" id="ARBA00023065"/>
    </source>
</evidence>
<keyword evidence="7 9" id="KW-0472">Membrane</keyword>